<evidence type="ECO:0000313" key="15">
    <source>
        <dbReference type="Proteomes" id="UP001364472"/>
    </source>
</evidence>
<keyword evidence="10 13" id="KW-1133">Transmembrane helix</keyword>
<keyword evidence="9 12" id="KW-0653">Protein transport</keyword>
<dbReference type="GO" id="GO:0005886">
    <property type="term" value="C:plasma membrane"/>
    <property type="evidence" value="ECO:0007669"/>
    <property type="project" value="UniProtKB-SubCell"/>
</dbReference>
<evidence type="ECO:0000256" key="6">
    <source>
        <dbReference type="ARBA" id="ARBA00022475"/>
    </source>
</evidence>
<dbReference type="PANTHER" id="PTHR30558">
    <property type="entry name" value="EXBD MEMBRANE COMPONENT OF PMF-DRIVEN MACROMOLECULE IMPORT SYSTEM"/>
    <property type="match status" value="1"/>
</dbReference>
<protein>
    <submittedName>
        <fullName evidence="14">Biopolymer transporter ExbD</fullName>
    </submittedName>
</protein>
<dbReference type="RefSeq" id="WP_337336057.1">
    <property type="nucleotide sequence ID" value="NZ_JBBDHC010000018.1"/>
</dbReference>
<keyword evidence="6" id="KW-1003">Cell membrane</keyword>
<evidence type="ECO:0000313" key="14">
    <source>
        <dbReference type="EMBL" id="MEJ1250356.1"/>
    </source>
</evidence>
<evidence type="ECO:0000256" key="1">
    <source>
        <dbReference type="ARBA" id="ARBA00003540"/>
    </source>
</evidence>
<dbReference type="AlphaFoldDB" id="A0AAW9R7Q5"/>
<keyword evidence="8 12" id="KW-0812">Transmembrane</keyword>
<evidence type="ECO:0000256" key="5">
    <source>
        <dbReference type="ARBA" id="ARBA00022448"/>
    </source>
</evidence>
<reference evidence="14 15" key="1">
    <citation type="journal article" date="2016" name="Antonie Van Leeuwenhoek">
        <title>Denitratimonas tolerans gen. nov., sp. nov., a denitrifying bacterium isolated from a bioreactor for tannery wastewater treatment.</title>
        <authorList>
            <person name="Han S.I."/>
            <person name="Kim J.O."/>
            <person name="Lee Y.R."/>
            <person name="Ekpeghere K.I."/>
            <person name="Koh S.C."/>
            <person name="Whang K.S."/>
        </authorList>
    </citation>
    <scope>NUCLEOTIDE SEQUENCE [LARGE SCALE GENOMIC DNA]</scope>
    <source>
        <strain evidence="14 15">KACC 17565</strain>
    </source>
</reference>
<comment type="subcellular location">
    <subcellularLocation>
        <location evidence="2">Cell inner membrane</location>
        <topology evidence="2">Single-pass type II membrane protein</topology>
    </subcellularLocation>
    <subcellularLocation>
        <location evidence="12">Cell membrane</location>
        <topology evidence="12">Single-pass type II membrane protein</topology>
    </subcellularLocation>
</comment>
<evidence type="ECO:0000256" key="12">
    <source>
        <dbReference type="RuleBase" id="RU003879"/>
    </source>
</evidence>
<evidence type="ECO:0000256" key="11">
    <source>
        <dbReference type="ARBA" id="ARBA00023136"/>
    </source>
</evidence>
<evidence type="ECO:0000256" key="9">
    <source>
        <dbReference type="ARBA" id="ARBA00022927"/>
    </source>
</evidence>
<evidence type="ECO:0000256" key="7">
    <source>
        <dbReference type="ARBA" id="ARBA00022519"/>
    </source>
</evidence>
<accession>A0AAW9R7Q5</accession>
<evidence type="ECO:0000256" key="8">
    <source>
        <dbReference type="ARBA" id="ARBA00022692"/>
    </source>
</evidence>
<feature type="transmembrane region" description="Helical" evidence="13">
    <location>
        <begin position="12"/>
        <end position="33"/>
    </location>
</feature>
<comment type="subunit">
    <text evidence="4">The accessory proteins ExbB and ExbD seem to form a complex with TonB.</text>
</comment>
<evidence type="ECO:0000256" key="10">
    <source>
        <dbReference type="ARBA" id="ARBA00022989"/>
    </source>
</evidence>
<comment type="similarity">
    <text evidence="3 12">Belongs to the ExbD/TolR family.</text>
</comment>
<dbReference type="Proteomes" id="UP001364472">
    <property type="component" value="Unassembled WGS sequence"/>
</dbReference>
<evidence type="ECO:0000256" key="13">
    <source>
        <dbReference type="SAM" id="Phobius"/>
    </source>
</evidence>
<keyword evidence="15" id="KW-1185">Reference proteome</keyword>
<organism evidence="14 15">
    <name type="scientific">Denitratimonas tolerans</name>
    <dbReference type="NCBI Taxonomy" id="1338420"/>
    <lineage>
        <taxon>Bacteria</taxon>
        <taxon>Pseudomonadati</taxon>
        <taxon>Pseudomonadota</taxon>
        <taxon>Gammaproteobacteria</taxon>
        <taxon>Lysobacterales</taxon>
        <taxon>Lysobacteraceae</taxon>
        <taxon>Denitratimonas</taxon>
    </lineage>
</organism>
<keyword evidence="7" id="KW-0997">Cell inner membrane</keyword>
<dbReference type="GO" id="GO:0015031">
    <property type="term" value="P:protein transport"/>
    <property type="evidence" value="ECO:0007669"/>
    <property type="project" value="UniProtKB-KW"/>
</dbReference>
<name>A0AAW9R7Q5_9GAMM</name>
<evidence type="ECO:0000256" key="4">
    <source>
        <dbReference type="ARBA" id="ARBA00011471"/>
    </source>
</evidence>
<dbReference type="PANTHER" id="PTHR30558:SF12">
    <property type="entry name" value="BIOPOLYMER TRANSPORT PROTEIN EXBD"/>
    <property type="match status" value="1"/>
</dbReference>
<dbReference type="Pfam" id="PF02472">
    <property type="entry name" value="ExbD"/>
    <property type="match status" value="1"/>
</dbReference>
<comment type="function">
    <text evidence="1">Involved in the TonB-dependent energy-dependent transport of various receptor-bound substrates.</text>
</comment>
<dbReference type="Gene3D" id="3.30.420.270">
    <property type="match status" value="1"/>
</dbReference>
<keyword evidence="11 13" id="KW-0472">Membrane</keyword>
<dbReference type="InterPro" id="IPR003400">
    <property type="entry name" value="ExbD"/>
</dbReference>
<dbReference type="GO" id="GO:0022857">
    <property type="term" value="F:transmembrane transporter activity"/>
    <property type="evidence" value="ECO:0007669"/>
    <property type="project" value="InterPro"/>
</dbReference>
<gene>
    <name evidence="14" type="ORF">WB794_11800</name>
</gene>
<dbReference type="EMBL" id="JBBDHC010000018">
    <property type="protein sequence ID" value="MEJ1250356.1"/>
    <property type="molecule type" value="Genomic_DNA"/>
</dbReference>
<evidence type="ECO:0000256" key="2">
    <source>
        <dbReference type="ARBA" id="ARBA00004249"/>
    </source>
</evidence>
<sequence length="136" mass="15090">MAFSNSGSSNTMVYMNVTPLIDVMLVLLIIFMVTAPMPSFQIQIDLPQPSKNKVEPEKEPPPPIRLRISDTAELYWDNSPLPKSALVPSLMVEASRDPQPTLELETSPEVRYEVLADVLSKAKNAGMIKIGFVETM</sequence>
<proteinExistence type="inferred from homology"/>
<evidence type="ECO:0000256" key="3">
    <source>
        <dbReference type="ARBA" id="ARBA00005811"/>
    </source>
</evidence>
<keyword evidence="5 12" id="KW-0813">Transport</keyword>
<comment type="caution">
    <text evidence="14">The sequence shown here is derived from an EMBL/GenBank/DDBJ whole genome shotgun (WGS) entry which is preliminary data.</text>
</comment>